<evidence type="ECO:0000256" key="1">
    <source>
        <dbReference type="SAM" id="MobiDB-lite"/>
    </source>
</evidence>
<organism evidence="5 6">
    <name type="scientific">Paenibacillus albus</name>
    <dbReference type="NCBI Taxonomy" id="2495582"/>
    <lineage>
        <taxon>Bacteria</taxon>
        <taxon>Bacillati</taxon>
        <taxon>Bacillota</taxon>
        <taxon>Bacilli</taxon>
        <taxon>Bacillales</taxon>
        <taxon>Paenibacillaceae</taxon>
        <taxon>Paenibacillus</taxon>
    </lineage>
</organism>
<feature type="chain" id="PRO_5039310981" evidence="2">
    <location>
        <begin position="23"/>
        <end position="238"/>
    </location>
</feature>
<dbReference type="PANTHER" id="PTHR31157">
    <property type="entry name" value="SCP DOMAIN-CONTAINING PROTEIN"/>
    <property type="match status" value="1"/>
</dbReference>
<dbReference type="PROSITE" id="PS51782">
    <property type="entry name" value="LYSM"/>
    <property type="match status" value="1"/>
</dbReference>
<dbReference type="PROSITE" id="PS50943">
    <property type="entry name" value="HTH_CROC1"/>
    <property type="match status" value="1"/>
</dbReference>
<keyword evidence="6" id="KW-1185">Reference proteome</keyword>
<dbReference type="SUPFAM" id="SSF55797">
    <property type="entry name" value="PR-1-like"/>
    <property type="match status" value="1"/>
</dbReference>
<dbReference type="SMART" id="SM00257">
    <property type="entry name" value="LysM"/>
    <property type="match status" value="1"/>
</dbReference>
<dbReference type="Pfam" id="PF01476">
    <property type="entry name" value="LysM"/>
    <property type="match status" value="1"/>
</dbReference>
<dbReference type="InterPro" id="IPR001387">
    <property type="entry name" value="Cro/C1-type_HTH"/>
</dbReference>
<dbReference type="CDD" id="cd05379">
    <property type="entry name" value="CAP_bacterial"/>
    <property type="match status" value="1"/>
</dbReference>
<dbReference type="InterPro" id="IPR036779">
    <property type="entry name" value="LysM_dom_sf"/>
</dbReference>
<keyword evidence="2" id="KW-0732">Signal</keyword>
<dbReference type="RefSeq" id="WP_126015269.1">
    <property type="nucleotide sequence ID" value="NZ_CP034437.1"/>
</dbReference>
<feature type="signal peptide" evidence="2">
    <location>
        <begin position="1"/>
        <end position="22"/>
    </location>
</feature>
<dbReference type="Proteomes" id="UP000272528">
    <property type="component" value="Chromosome"/>
</dbReference>
<dbReference type="Pfam" id="PF00188">
    <property type="entry name" value="CAP"/>
    <property type="match status" value="1"/>
</dbReference>
<feature type="domain" description="HTH cro/C1-type" evidence="3">
    <location>
        <begin position="42"/>
        <end position="63"/>
    </location>
</feature>
<feature type="region of interest" description="Disordered" evidence="1">
    <location>
        <begin position="91"/>
        <end position="115"/>
    </location>
</feature>
<reference evidence="6" key="1">
    <citation type="submission" date="2018-12" db="EMBL/GenBank/DDBJ databases">
        <title>Genome sequence of Peanibacillus sp.</title>
        <authorList>
            <person name="Subramani G."/>
            <person name="Srinivasan S."/>
            <person name="Kim M.K."/>
        </authorList>
    </citation>
    <scope>NUCLEOTIDE SEQUENCE [LARGE SCALE GENOMIC DNA]</scope>
    <source>
        <strain evidence="6">18JY67-1</strain>
    </source>
</reference>
<dbReference type="SUPFAM" id="SSF54106">
    <property type="entry name" value="LysM domain"/>
    <property type="match status" value="1"/>
</dbReference>
<dbReference type="Gene3D" id="3.10.350.10">
    <property type="entry name" value="LysM domain"/>
    <property type="match status" value="1"/>
</dbReference>
<evidence type="ECO:0000259" key="3">
    <source>
        <dbReference type="PROSITE" id="PS50943"/>
    </source>
</evidence>
<dbReference type="InterPro" id="IPR035940">
    <property type="entry name" value="CAP_sf"/>
</dbReference>
<dbReference type="CDD" id="cd00118">
    <property type="entry name" value="LysM"/>
    <property type="match status" value="1"/>
</dbReference>
<dbReference type="EMBL" id="CP034437">
    <property type="protein sequence ID" value="AZN40065.1"/>
    <property type="molecule type" value="Genomic_DNA"/>
</dbReference>
<evidence type="ECO:0000313" key="6">
    <source>
        <dbReference type="Proteomes" id="UP000272528"/>
    </source>
</evidence>
<evidence type="ECO:0000259" key="4">
    <source>
        <dbReference type="PROSITE" id="PS51782"/>
    </source>
</evidence>
<evidence type="ECO:0000256" key="2">
    <source>
        <dbReference type="SAM" id="SignalP"/>
    </source>
</evidence>
<dbReference type="PANTHER" id="PTHR31157:SF1">
    <property type="entry name" value="SCP DOMAIN-CONTAINING PROTEIN"/>
    <property type="match status" value="1"/>
</dbReference>
<dbReference type="KEGG" id="palb:EJC50_10700"/>
<dbReference type="AlphaFoldDB" id="A0A3S9A2Y4"/>
<proteinExistence type="predicted"/>
<gene>
    <name evidence="5" type="ORF">EJC50_10700</name>
</gene>
<protein>
    <submittedName>
        <fullName evidence="5">LysM peptidoglycan-binding domain-containing protein</fullName>
    </submittedName>
</protein>
<feature type="domain" description="LysM" evidence="4">
    <location>
        <begin position="39"/>
        <end position="84"/>
    </location>
</feature>
<dbReference type="InterPro" id="IPR014044">
    <property type="entry name" value="CAP_dom"/>
</dbReference>
<accession>A0A3S9A2Y4</accession>
<sequence length="238" mass="25136">MKMQPFRIGVASVLAASLIALGGGAALQKAEAASVNSSVSYKVTSTDTMYKIAKKYGVSLNALIAANPSIANPNIIWAGMIVKVPVTTTTSGNTGSSTGSGSGSTTTTTTTTSTTDKSTFATQVVTLVNQERAKAGLSALKPDTLLNKVALDKAKDMYTNNYFDHNSPTYGSPFDMMRAYGVTYSYAGENIAKGQRTPSEVMTAWMNSAGHKANILSANYKKIGVAYYNGEWVQEFTS</sequence>
<dbReference type="InterPro" id="IPR018392">
    <property type="entry name" value="LysM"/>
</dbReference>
<dbReference type="OrthoDB" id="9783944at2"/>
<name>A0A3S9A2Y4_9BACL</name>
<evidence type="ECO:0000313" key="5">
    <source>
        <dbReference type="EMBL" id="AZN40065.1"/>
    </source>
</evidence>
<dbReference type="Gene3D" id="3.40.33.10">
    <property type="entry name" value="CAP"/>
    <property type="match status" value="1"/>
</dbReference>